<evidence type="ECO:0000256" key="9">
    <source>
        <dbReference type="ARBA" id="ARBA00023012"/>
    </source>
</evidence>
<dbReference type="InterPro" id="IPR005467">
    <property type="entry name" value="His_kinase_dom"/>
</dbReference>
<dbReference type="EC" id="2.7.13.3" evidence="3"/>
<gene>
    <name evidence="13" type="ORF">NE695_07720</name>
</gene>
<evidence type="ECO:0000256" key="8">
    <source>
        <dbReference type="ARBA" id="ARBA00022989"/>
    </source>
</evidence>
<dbReference type="PROSITE" id="PS50109">
    <property type="entry name" value="HIS_KIN"/>
    <property type="match status" value="1"/>
</dbReference>
<evidence type="ECO:0000259" key="12">
    <source>
        <dbReference type="PROSITE" id="PS50109"/>
    </source>
</evidence>
<dbReference type="EMBL" id="JANFZH010000014">
    <property type="protein sequence ID" value="MCQ4839799.1"/>
    <property type="molecule type" value="Genomic_DNA"/>
</dbReference>
<keyword evidence="7 13" id="KW-0418">Kinase</keyword>
<keyword evidence="10 11" id="KW-0472">Membrane</keyword>
<dbReference type="InterPro" id="IPR004358">
    <property type="entry name" value="Sig_transdc_His_kin-like_C"/>
</dbReference>
<evidence type="ECO:0000256" key="11">
    <source>
        <dbReference type="SAM" id="Phobius"/>
    </source>
</evidence>
<keyword evidence="4" id="KW-1003">Cell membrane</keyword>
<evidence type="ECO:0000256" key="5">
    <source>
        <dbReference type="ARBA" id="ARBA00022679"/>
    </source>
</evidence>
<dbReference type="PANTHER" id="PTHR45453:SF2">
    <property type="entry name" value="HISTIDINE KINASE"/>
    <property type="match status" value="1"/>
</dbReference>
<dbReference type="PRINTS" id="PR00344">
    <property type="entry name" value="BCTRLSENSOR"/>
</dbReference>
<proteinExistence type="predicted"/>
<dbReference type="InterPro" id="IPR050351">
    <property type="entry name" value="BphY/WalK/GraS-like"/>
</dbReference>
<dbReference type="SMART" id="SM00387">
    <property type="entry name" value="HATPase_c"/>
    <property type="match status" value="1"/>
</dbReference>
<dbReference type="GO" id="GO:0016301">
    <property type="term" value="F:kinase activity"/>
    <property type="evidence" value="ECO:0007669"/>
    <property type="project" value="UniProtKB-KW"/>
</dbReference>
<keyword evidence="9" id="KW-0902">Two-component regulatory system</keyword>
<evidence type="ECO:0000256" key="6">
    <source>
        <dbReference type="ARBA" id="ARBA00022692"/>
    </source>
</evidence>
<sequence length="330" mass="38628">MKIVKRYVKDHRKLLFALCMLFAVAALVFYLYSLPLEAVLYTAAVSLVLALIFFILPDFLAYLRRYRILEEWKENLLTAWEVPSFEGTLSEEQLVELCSELCRKLREVETQWDTKQNDMLEYYTLWVHQIKTPLAAMRLILQSHPVETGEVLKQELFKVERYVEMVLGYLRLETMSSDLRLELLPVREVVKQAVKKFAPLFIYQKLSLDLKEFENRVITDEKWLLFVLEQLLSNALKYTKQGGVTIWMDQDDVLYLRDTGAGISPEDLPRVFERGFTGYNGRREKTSTGLGLYLSKVILDKLQNRIEIDSEPGNGTEVRLYLHRPKLGRE</sequence>
<dbReference type="SUPFAM" id="SSF55874">
    <property type="entry name" value="ATPase domain of HSP90 chaperone/DNA topoisomerase II/histidine kinase"/>
    <property type="match status" value="1"/>
</dbReference>
<keyword evidence="8 11" id="KW-1133">Transmembrane helix</keyword>
<reference evidence="13 14" key="1">
    <citation type="submission" date="2022-06" db="EMBL/GenBank/DDBJ databases">
        <title>Isolation of gut microbiota from human fecal samples.</title>
        <authorList>
            <person name="Pamer E.G."/>
            <person name="Barat B."/>
            <person name="Waligurski E."/>
            <person name="Medina S."/>
            <person name="Paddock L."/>
            <person name="Mostad J."/>
        </authorList>
    </citation>
    <scope>NUCLEOTIDE SEQUENCE [LARGE SCALE GENOMIC DNA]</scope>
    <source>
        <strain evidence="13 14">DFI.9.73</strain>
    </source>
</reference>
<evidence type="ECO:0000256" key="1">
    <source>
        <dbReference type="ARBA" id="ARBA00000085"/>
    </source>
</evidence>
<comment type="catalytic activity">
    <reaction evidence="1">
        <text>ATP + protein L-histidine = ADP + protein N-phospho-L-histidine.</text>
        <dbReference type="EC" id="2.7.13.3"/>
    </reaction>
</comment>
<protein>
    <recommendedName>
        <fullName evidence="3">histidine kinase</fullName>
        <ecNumber evidence="3">2.7.13.3</ecNumber>
    </recommendedName>
</protein>
<feature type="domain" description="Histidine kinase" evidence="12">
    <location>
        <begin position="125"/>
        <end position="326"/>
    </location>
</feature>
<dbReference type="GeneID" id="90532038"/>
<name>A0ABT1RYN5_9FIRM</name>
<keyword evidence="5" id="KW-0808">Transferase</keyword>
<feature type="transmembrane region" description="Helical" evidence="11">
    <location>
        <begin position="12"/>
        <end position="32"/>
    </location>
</feature>
<evidence type="ECO:0000256" key="2">
    <source>
        <dbReference type="ARBA" id="ARBA00004651"/>
    </source>
</evidence>
<evidence type="ECO:0000256" key="4">
    <source>
        <dbReference type="ARBA" id="ARBA00022475"/>
    </source>
</evidence>
<dbReference type="PANTHER" id="PTHR45453">
    <property type="entry name" value="PHOSPHATE REGULON SENSOR PROTEIN PHOR"/>
    <property type="match status" value="1"/>
</dbReference>
<evidence type="ECO:0000256" key="3">
    <source>
        <dbReference type="ARBA" id="ARBA00012438"/>
    </source>
</evidence>
<feature type="transmembrane region" description="Helical" evidence="11">
    <location>
        <begin position="38"/>
        <end position="63"/>
    </location>
</feature>
<comment type="caution">
    <text evidence="13">The sequence shown here is derived from an EMBL/GenBank/DDBJ whole genome shotgun (WGS) entry which is preliminary data.</text>
</comment>
<evidence type="ECO:0000256" key="7">
    <source>
        <dbReference type="ARBA" id="ARBA00022777"/>
    </source>
</evidence>
<organism evidence="13 14">
    <name type="scientific">Neglectibacter timonensis</name>
    <dbReference type="NCBI Taxonomy" id="1776382"/>
    <lineage>
        <taxon>Bacteria</taxon>
        <taxon>Bacillati</taxon>
        <taxon>Bacillota</taxon>
        <taxon>Clostridia</taxon>
        <taxon>Eubacteriales</taxon>
        <taxon>Oscillospiraceae</taxon>
        <taxon>Neglectibacter</taxon>
    </lineage>
</organism>
<accession>A0ABT1RYN5</accession>
<evidence type="ECO:0000256" key="10">
    <source>
        <dbReference type="ARBA" id="ARBA00023136"/>
    </source>
</evidence>
<evidence type="ECO:0000313" key="13">
    <source>
        <dbReference type="EMBL" id="MCQ4839799.1"/>
    </source>
</evidence>
<dbReference type="Proteomes" id="UP001524473">
    <property type="component" value="Unassembled WGS sequence"/>
</dbReference>
<dbReference type="RefSeq" id="WP_066862851.1">
    <property type="nucleotide sequence ID" value="NZ_CABKVV010000013.1"/>
</dbReference>
<dbReference type="InterPro" id="IPR003594">
    <property type="entry name" value="HATPase_dom"/>
</dbReference>
<comment type="subcellular location">
    <subcellularLocation>
        <location evidence="2">Cell membrane</location>
        <topology evidence="2">Multi-pass membrane protein</topology>
    </subcellularLocation>
</comment>
<keyword evidence="14" id="KW-1185">Reference proteome</keyword>
<keyword evidence="6 11" id="KW-0812">Transmembrane</keyword>
<dbReference type="InterPro" id="IPR036890">
    <property type="entry name" value="HATPase_C_sf"/>
</dbReference>
<dbReference type="Gene3D" id="3.30.565.10">
    <property type="entry name" value="Histidine kinase-like ATPase, C-terminal domain"/>
    <property type="match status" value="1"/>
</dbReference>
<dbReference type="Pfam" id="PF02518">
    <property type="entry name" value="HATPase_c"/>
    <property type="match status" value="1"/>
</dbReference>
<evidence type="ECO:0000313" key="14">
    <source>
        <dbReference type="Proteomes" id="UP001524473"/>
    </source>
</evidence>